<evidence type="ECO:0000256" key="4">
    <source>
        <dbReference type="SAM" id="SignalP"/>
    </source>
</evidence>
<dbReference type="Gene3D" id="3.40.190.10">
    <property type="entry name" value="Periplasmic binding protein-like II"/>
    <property type="match status" value="2"/>
</dbReference>
<evidence type="ECO:0000259" key="6">
    <source>
        <dbReference type="SMART" id="SM00079"/>
    </source>
</evidence>
<dbReference type="Proteomes" id="UP000588051">
    <property type="component" value="Unassembled WGS sequence"/>
</dbReference>
<organism evidence="7 8">
    <name type="scientific">Undibacterium oligocarboniphilum</name>
    <dbReference type="NCBI Taxonomy" id="666702"/>
    <lineage>
        <taxon>Bacteria</taxon>
        <taxon>Pseudomonadati</taxon>
        <taxon>Pseudomonadota</taxon>
        <taxon>Betaproteobacteria</taxon>
        <taxon>Burkholderiales</taxon>
        <taxon>Oxalobacteraceae</taxon>
        <taxon>Undibacterium</taxon>
    </lineage>
</organism>
<evidence type="ECO:0000259" key="5">
    <source>
        <dbReference type="SMART" id="SM00062"/>
    </source>
</evidence>
<feature type="chain" id="PRO_5032328109" evidence="4">
    <location>
        <begin position="26"/>
        <end position="298"/>
    </location>
</feature>
<dbReference type="Pfam" id="PF00497">
    <property type="entry name" value="SBP_bac_3"/>
    <property type="match status" value="1"/>
</dbReference>
<dbReference type="GO" id="GO:0030288">
    <property type="term" value="C:outer membrane-bounded periplasmic space"/>
    <property type="evidence" value="ECO:0007669"/>
    <property type="project" value="TreeGrafter"/>
</dbReference>
<sequence length="298" mass="33667">MKVVNRWLKTGLLGVCALSVPLSCAADTLSHIRETQTITIAHREASVPFSYLTESKTPLGYSVDICLKLVDAIKKELKLPQLKVNYLLVTTSNRIPAIVEGKADMECGSTTNNAERRKQVSFTIPHFFATTRMIVRTDSGIKNWPDLKDKKVVTTKSTTTVKLLADRDKARNLNLRLLEGNDHAESFGMIEKFQADAFPMDDVLLYGFKANAKDPEKYAIVGDPLSTEPYAIMLRKDDPVFKELLDREMARLMNDGEITRLYDKWFRKPIPPKAANLNMPMGFLLRDNLRFPTDKVAD</sequence>
<reference evidence="7 8" key="1">
    <citation type="submission" date="2020-06" db="EMBL/GenBank/DDBJ databases">
        <authorList>
            <person name="Qiu C."/>
            <person name="Liu Z."/>
        </authorList>
    </citation>
    <scope>NUCLEOTIDE SEQUENCE [LARGE SCALE GENOMIC DNA]</scope>
    <source>
        <strain evidence="7 8">EM 1</strain>
    </source>
</reference>
<dbReference type="GO" id="GO:0015276">
    <property type="term" value="F:ligand-gated monoatomic ion channel activity"/>
    <property type="evidence" value="ECO:0007669"/>
    <property type="project" value="InterPro"/>
</dbReference>
<dbReference type="InterPro" id="IPR001638">
    <property type="entry name" value="Solute-binding_3/MltF_N"/>
</dbReference>
<evidence type="ECO:0000313" key="8">
    <source>
        <dbReference type="Proteomes" id="UP000588051"/>
    </source>
</evidence>
<dbReference type="GO" id="GO:0006865">
    <property type="term" value="P:amino acid transport"/>
    <property type="evidence" value="ECO:0007669"/>
    <property type="project" value="TreeGrafter"/>
</dbReference>
<dbReference type="EMBL" id="JABXYJ010000003">
    <property type="protein sequence ID" value="NVO77638.1"/>
    <property type="molecule type" value="Genomic_DNA"/>
</dbReference>
<evidence type="ECO:0000256" key="1">
    <source>
        <dbReference type="ARBA" id="ARBA00010333"/>
    </source>
</evidence>
<dbReference type="PANTHER" id="PTHR30085">
    <property type="entry name" value="AMINO ACID ABC TRANSPORTER PERMEASE"/>
    <property type="match status" value="1"/>
</dbReference>
<protein>
    <submittedName>
        <fullName evidence="7">Amino acid ABC transporter substrate-binding protein</fullName>
    </submittedName>
</protein>
<dbReference type="InterPro" id="IPR001320">
    <property type="entry name" value="Iontro_rcpt_C"/>
</dbReference>
<dbReference type="InterPro" id="IPR051455">
    <property type="entry name" value="Bact_solute-bind_prot3"/>
</dbReference>
<keyword evidence="8" id="KW-1185">Reference proteome</keyword>
<dbReference type="SMART" id="SM00079">
    <property type="entry name" value="PBPe"/>
    <property type="match status" value="1"/>
</dbReference>
<dbReference type="RefSeq" id="WP_176802886.1">
    <property type="nucleotide sequence ID" value="NZ_JABXYJ010000003.1"/>
</dbReference>
<keyword evidence="3 4" id="KW-0732">Signal</keyword>
<comment type="similarity">
    <text evidence="1">Belongs to the bacterial solute-binding protein 3 family.</text>
</comment>
<dbReference type="GO" id="GO:0005576">
    <property type="term" value="C:extracellular region"/>
    <property type="evidence" value="ECO:0007669"/>
    <property type="project" value="TreeGrafter"/>
</dbReference>
<proteinExistence type="inferred from homology"/>
<comment type="caution">
    <text evidence="7">The sequence shown here is derived from an EMBL/GenBank/DDBJ whole genome shotgun (WGS) entry which is preliminary data.</text>
</comment>
<feature type="domain" description="Solute-binding protein family 3/N-terminal" evidence="5">
    <location>
        <begin position="37"/>
        <end position="269"/>
    </location>
</feature>
<evidence type="ECO:0000256" key="2">
    <source>
        <dbReference type="ARBA" id="ARBA00022448"/>
    </source>
</evidence>
<evidence type="ECO:0000313" key="7">
    <source>
        <dbReference type="EMBL" id="NVO77638.1"/>
    </source>
</evidence>
<dbReference type="AlphaFoldDB" id="A0A850QEA3"/>
<gene>
    <name evidence="7" type="ORF">HV832_07310</name>
</gene>
<dbReference type="GO" id="GO:0016020">
    <property type="term" value="C:membrane"/>
    <property type="evidence" value="ECO:0007669"/>
    <property type="project" value="InterPro"/>
</dbReference>
<feature type="domain" description="Ionotropic glutamate receptor C-terminal" evidence="6">
    <location>
        <begin position="37"/>
        <end position="268"/>
    </location>
</feature>
<dbReference type="PANTHER" id="PTHR30085:SF2">
    <property type="entry name" value="GLUTAMATE_ASPARTATE IMPORT SOLUTE-BINDING PROTEIN"/>
    <property type="match status" value="1"/>
</dbReference>
<accession>A0A850QEA3</accession>
<dbReference type="SUPFAM" id="SSF53850">
    <property type="entry name" value="Periplasmic binding protein-like II"/>
    <property type="match status" value="1"/>
</dbReference>
<keyword evidence="2" id="KW-0813">Transport</keyword>
<name>A0A850QEA3_9BURK</name>
<dbReference type="SMART" id="SM00062">
    <property type="entry name" value="PBPb"/>
    <property type="match status" value="1"/>
</dbReference>
<evidence type="ECO:0000256" key="3">
    <source>
        <dbReference type="ARBA" id="ARBA00022729"/>
    </source>
</evidence>
<feature type="signal peptide" evidence="4">
    <location>
        <begin position="1"/>
        <end position="25"/>
    </location>
</feature>
<dbReference type="CDD" id="cd13688">
    <property type="entry name" value="PBP2_GltI_DEBP"/>
    <property type="match status" value="1"/>
</dbReference>